<sequence length="263" mass="26796">MTTGITGTARTRFAGRTALVTGAGTGIGRGIALAFAREGAQVVVAGRRTSPLEETAALIEESGGKALPMTANVTRPEDLRALVSGAVDRFGSLDVAVNNAGILTGRGYSVADLPEEDWRTMLDINVTGVFLALQAEIAQMRTQPTGGAIVNIASRIGVHSRLPGTAAYATTKAAVSILTRAAALDHIADGIRINAVSPGPTATDMSLKPGETESARAARMRTESPVGRVSTVEEIAAAVLYLASDDAASVVGADLVVDGGSTA</sequence>
<dbReference type="PRINTS" id="PR00080">
    <property type="entry name" value="SDRFAMILY"/>
</dbReference>
<accession>A0ABY7P7D3</accession>
<name>A0ABY7P7D3_9ACTN</name>
<evidence type="ECO:0000256" key="1">
    <source>
        <dbReference type="ARBA" id="ARBA00006484"/>
    </source>
</evidence>
<dbReference type="Gene3D" id="3.40.50.720">
    <property type="entry name" value="NAD(P)-binding Rossmann-like Domain"/>
    <property type="match status" value="1"/>
</dbReference>
<gene>
    <name evidence="3" type="ORF">O1G22_28625</name>
</gene>
<protein>
    <submittedName>
        <fullName evidence="3">Glucose 1-dehydrogenase</fullName>
        <ecNumber evidence="3">1.1.1.47</ecNumber>
    </submittedName>
</protein>
<dbReference type="Pfam" id="PF13561">
    <property type="entry name" value="adh_short_C2"/>
    <property type="match status" value="1"/>
</dbReference>
<dbReference type="SUPFAM" id="SSF51735">
    <property type="entry name" value="NAD(P)-binding Rossmann-fold domains"/>
    <property type="match status" value="1"/>
</dbReference>
<comment type="similarity">
    <text evidence="1">Belongs to the short-chain dehydrogenases/reductases (SDR) family.</text>
</comment>
<dbReference type="InterPro" id="IPR002347">
    <property type="entry name" value="SDR_fam"/>
</dbReference>
<dbReference type="EMBL" id="CP115300">
    <property type="protein sequence ID" value="WBO66488.1"/>
    <property type="molecule type" value="Genomic_DNA"/>
</dbReference>
<keyword evidence="4" id="KW-1185">Reference proteome</keyword>
<dbReference type="RefSeq" id="WP_270083947.1">
    <property type="nucleotide sequence ID" value="NZ_CP115300.1"/>
</dbReference>
<evidence type="ECO:0000313" key="3">
    <source>
        <dbReference type="EMBL" id="WBO66488.1"/>
    </source>
</evidence>
<dbReference type="PANTHER" id="PTHR24321:SF15">
    <property type="entry name" value="OXIDOREDUCTASE UCPA"/>
    <property type="match status" value="1"/>
</dbReference>
<dbReference type="CDD" id="cd05233">
    <property type="entry name" value="SDR_c"/>
    <property type="match status" value="1"/>
</dbReference>
<evidence type="ECO:0000313" key="4">
    <source>
        <dbReference type="Proteomes" id="UP001212326"/>
    </source>
</evidence>
<dbReference type="PRINTS" id="PR00081">
    <property type="entry name" value="GDHRDH"/>
</dbReference>
<evidence type="ECO:0000256" key="2">
    <source>
        <dbReference type="ARBA" id="ARBA00023002"/>
    </source>
</evidence>
<dbReference type="NCBIfam" id="NF005559">
    <property type="entry name" value="PRK07231.1"/>
    <property type="match status" value="1"/>
</dbReference>
<dbReference type="GO" id="GO:0047936">
    <property type="term" value="F:glucose 1-dehydrogenase [NAD(P)+] activity"/>
    <property type="evidence" value="ECO:0007669"/>
    <property type="project" value="UniProtKB-EC"/>
</dbReference>
<dbReference type="InterPro" id="IPR036291">
    <property type="entry name" value="NAD(P)-bd_dom_sf"/>
</dbReference>
<organism evidence="3 4">
    <name type="scientific">Streptomyces camelliae</name>
    <dbReference type="NCBI Taxonomy" id="3004093"/>
    <lineage>
        <taxon>Bacteria</taxon>
        <taxon>Bacillati</taxon>
        <taxon>Actinomycetota</taxon>
        <taxon>Actinomycetes</taxon>
        <taxon>Kitasatosporales</taxon>
        <taxon>Streptomycetaceae</taxon>
        <taxon>Streptomyces</taxon>
    </lineage>
</organism>
<reference evidence="3 4" key="1">
    <citation type="submission" date="2022-12" db="EMBL/GenBank/DDBJ databases">
        <authorList>
            <person name="Mo P."/>
        </authorList>
    </citation>
    <scope>NUCLEOTIDE SEQUENCE [LARGE SCALE GENOMIC DNA]</scope>
    <source>
        <strain evidence="3 4">HUAS 2-6</strain>
    </source>
</reference>
<dbReference type="Proteomes" id="UP001212326">
    <property type="component" value="Chromosome"/>
</dbReference>
<dbReference type="PANTHER" id="PTHR24321">
    <property type="entry name" value="DEHYDROGENASES, SHORT CHAIN"/>
    <property type="match status" value="1"/>
</dbReference>
<keyword evidence="2 3" id="KW-0560">Oxidoreductase</keyword>
<dbReference type="EC" id="1.1.1.47" evidence="3"/>
<proteinExistence type="inferred from homology"/>